<dbReference type="CDD" id="cd12148">
    <property type="entry name" value="fungal_TF_MHR"/>
    <property type="match status" value="1"/>
</dbReference>
<evidence type="ECO:0000259" key="7">
    <source>
        <dbReference type="SMART" id="SM00906"/>
    </source>
</evidence>
<organism evidence="8 9">
    <name type="scientific">Lophium mytilinum</name>
    <dbReference type="NCBI Taxonomy" id="390894"/>
    <lineage>
        <taxon>Eukaryota</taxon>
        <taxon>Fungi</taxon>
        <taxon>Dikarya</taxon>
        <taxon>Ascomycota</taxon>
        <taxon>Pezizomycotina</taxon>
        <taxon>Dothideomycetes</taxon>
        <taxon>Pleosporomycetidae</taxon>
        <taxon>Mytilinidiales</taxon>
        <taxon>Mytilinidiaceae</taxon>
        <taxon>Lophium</taxon>
    </lineage>
</organism>
<evidence type="ECO:0000256" key="1">
    <source>
        <dbReference type="ARBA" id="ARBA00022723"/>
    </source>
</evidence>
<proteinExistence type="predicted"/>
<evidence type="ECO:0000313" key="8">
    <source>
        <dbReference type="EMBL" id="KAF2489528.1"/>
    </source>
</evidence>
<reference evidence="8" key="1">
    <citation type="journal article" date="2020" name="Stud. Mycol.">
        <title>101 Dothideomycetes genomes: a test case for predicting lifestyles and emergence of pathogens.</title>
        <authorList>
            <person name="Haridas S."/>
            <person name="Albert R."/>
            <person name="Binder M."/>
            <person name="Bloem J."/>
            <person name="Labutti K."/>
            <person name="Salamov A."/>
            <person name="Andreopoulos B."/>
            <person name="Baker S."/>
            <person name="Barry K."/>
            <person name="Bills G."/>
            <person name="Bluhm B."/>
            <person name="Cannon C."/>
            <person name="Castanera R."/>
            <person name="Culley D."/>
            <person name="Daum C."/>
            <person name="Ezra D."/>
            <person name="Gonzalez J."/>
            <person name="Henrissat B."/>
            <person name="Kuo A."/>
            <person name="Liang C."/>
            <person name="Lipzen A."/>
            <person name="Lutzoni F."/>
            <person name="Magnuson J."/>
            <person name="Mondo S."/>
            <person name="Nolan M."/>
            <person name="Ohm R."/>
            <person name="Pangilinan J."/>
            <person name="Park H.-J."/>
            <person name="Ramirez L."/>
            <person name="Alfaro M."/>
            <person name="Sun H."/>
            <person name="Tritt A."/>
            <person name="Yoshinaga Y."/>
            <person name="Zwiers L.-H."/>
            <person name="Turgeon B."/>
            <person name="Goodwin S."/>
            <person name="Spatafora J."/>
            <person name="Crous P."/>
            <person name="Grigoriev I."/>
        </authorList>
    </citation>
    <scope>NUCLEOTIDE SEQUENCE</scope>
    <source>
        <strain evidence="8">CBS 269.34</strain>
    </source>
</reference>
<accession>A0A6A6QAN9</accession>
<dbReference type="SMART" id="SM00906">
    <property type="entry name" value="Fungal_trans"/>
    <property type="match status" value="1"/>
</dbReference>
<keyword evidence="5" id="KW-0804">Transcription</keyword>
<protein>
    <recommendedName>
        <fullName evidence="7">Xylanolytic transcriptional activator regulatory domain-containing protein</fullName>
    </recommendedName>
</protein>
<feature type="domain" description="Xylanolytic transcriptional activator regulatory" evidence="7">
    <location>
        <begin position="259"/>
        <end position="335"/>
    </location>
</feature>
<evidence type="ECO:0000256" key="5">
    <source>
        <dbReference type="ARBA" id="ARBA00023163"/>
    </source>
</evidence>
<dbReference type="EMBL" id="MU004199">
    <property type="protein sequence ID" value="KAF2489528.1"/>
    <property type="molecule type" value="Genomic_DNA"/>
</dbReference>
<evidence type="ECO:0000256" key="3">
    <source>
        <dbReference type="ARBA" id="ARBA00023015"/>
    </source>
</evidence>
<evidence type="ECO:0000256" key="2">
    <source>
        <dbReference type="ARBA" id="ARBA00022833"/>
    </source>
</evidence>
<evidence type="ECO:0000256" key="6">
    <source>
        <dbReference type="ARBA" id="ARBA00023242"/>
    </source>
</evidence>
<keyword evidence="3" id="KW-0805">Transcription regulation</keyword>
<dbReference type="InterPro" id="IPR007219">
    <property type="entry name" value="XnlR_reg_dom"/>
</dbReference>
<dbReference type="Proteomes" id="UP000799750">
    <property type="component" value="Unassembled WGS sequence"/>
</dbReference>
<dbReference type="GO" id="GO:0008270">
    <property type="term" value="F:zinc ion binding"/>
    <property type="evidence" value="ECO:0007669"/>
    <property type="project" value="InterPro"/>
</dbReference>
<dbReference type="InterPro" id="IPR051615">
    <property type="entry name" value="Transcr_Regulatory_Elem"/>
</dbReference>
<name>A0A6A6QAN9_9PEZI</name>
<dbReference type="PANTHER" id="PTHR31313">
    <property type="entry name" value="TY1 ENHANCER ACTIVATOR"/>
    <property type="match status" value="1"/>
</dbReference>
<evidence type="ECO:0000313" key="9">
    <source>
        <dbReference type="Proteomes" id="UP000799750"/>
    </source>
</evidence>
<keyword evidence="1" id="KW-0479">Metal-binding</keyword>
<dbReference type="Pfam" id="PF04082">
    <property type="entry name" value="Fungal_trans"/>
    <property type="match status" value="1"/>
</dbReference>
<dbReference type="AlphaFoldDB" id="A0A6A6QAN9"/>
<dbReference type="OrthoDB" id="2154091at2759"/>
<dbReference type="PANTHER" id="PTHR31313:SF81">
    <property type="entry name" value="TY1 ENHANCER ACTIVATOR"/>
    <property type="match status" value="1"/>
</dbReference>
<dbReference type="GO" id="GO:0006351">
    <property type="term" value="P:DNA-templated transcription"/>
    <property type="evidence" value="ECO:0007669"/>
    <property type="project" value="InterPro"/>
</dbReference>
<keyword evidence="6" id="KW-0539">Nucleus</keyword>
<sequence length="622" mass="69895">MLSCSQDALRPVRKGHVQALEGHVASLELLLRKVAAADNKQRDELLAEFKIVSSAVNQSSPVQSIEGTGVNKGDLALARTRAGQMKKLRAKNASQFFGGTSLFHGHESVELPVPLPDFSLEALSTPLSTVPEVSPSSGNGLKLRNDHFPYRPHDEIPRRLLATFFQEQYYYNMCVYREYFLRDYHAGTGRYYSEVLLYAICAMGALACEDSSLRELSGTFSSHAETLLFDSLDNPDMTTLQALVLLGQCEIGYGKASKGWLFCGMAFRLTHEMGLHLDPNNWNNGTQPSVDTEVLRRVYWATFIVDKQLSLYFGRPPALYPYESDVRSTIRIPYPPEWEGLLDTYIGKRNTSTAFEDGIALIGSLTYQVELCKILHNIITNLYENRRVNADHAVIATTAQQIHVSLTTWLAGLPAKLHWNQWTVGKVPAYVLHLHMLFHTAMIILHRPPRHYFEKPGIAASEDVEICYESVYALVRLLRSYSRYYRYQSLPLDFVHSLSTAAGIIIMKRFFENATFDHSEVSTSLGVILRAMDDVKKTWPCMKEIQDSVLEAMKSRASAIPRMDPMPSLDLSTSLSAGLEFPMNGEVQMNEEAGPGSLATDLLVDDDWTAQFLGFPWDDQLV</sequence>
<dbReference type="GO" id="GO:0003677">
    <property type="term" value="F:DNA binding"/>
    <property type="evidence" value="ECO:0007669"/>
    <property type="project" value="UniProtKB-KW"/>
</dbReference>
<evidence type="ECO:0000256" key="4">
    <source>
        <dbReference type="ARBA" id="ARBA00023125"/>
    </source>
</evidence>
<keyword evidence="9" id="KW-1185">Reference proteome</keyword>
<keyword evidence="2" id="KW-0862">Zinc</keyword>
<gene>
    <name evidence="8" type="ORF">BU16DRAFT_531800</name>
</gene>
<keyword evidence="4" id="KW-0238">DNA-binding</keyword>